<proteinExistence type="predicted"/>
<dbReference type="EMBL" id="AAUJ02000001">
    <property type="protein sequence ID" value="EED68334.1"/>
    <property type="molecule type" value="Genomic_DNA"/>
</dbReference>
<sequence>MIKDQRRAQQSLDKTADSLQLLSPIAAAAKAALSGLAVMKVIDMADEWGQYASRIKMATKSTEEYTYVQERMLASANATFRSIQETRESFIQLSPVLREMGLSLGQSVDVIDSFSGLLVVNAASAEKAKGAQDALAKSLQKGSIDADAWMSIYSTVDSVVDLIAESSGKSAAEIRRLGAEGKLGIDVLVQALSDGSGKVAHQVKEMPTTVKDAIQSVTNALNEYVGRTNEASGITATISSAIQSLGANFNVLADTALIAVAAGLTRYVGGVVAASVATAAKAAVAVRAAAAEVALAQAQVAQTAASLAQARAFQGVAVTQAQVTAATLAHEIATNRLTAAQAAQAATSAAMGGALRGLIAFLTGPAGIAIAAGIAAASIFAFGDSASKSVPKVDELTASVDKLTAAQLANQRNKASDAIGVLTTRAREANAAVKSLERDQAALNKQFQEGRGGVDAKGLENVNRTLVEAKANADAATKELQEMINADYKLAEAQKQRTNAPASKARVTRSDPEVQKRLASMRDELELAKLSGAAKARLQAIQKLGANATAEERAEAEKLATTIYDLNEAQKKLREGANGEKFDSKGYLLGLSADAAVNDLAKIDAEERKALSNHEKLLKERKLKTEEYEQGVLLIKEKYAIQRAKLDEDVLGTFITKADEAQKARDDLTKQSAEMGAALAESIRTPAEQLEAARKKFQSLLASKDIDDTTYGRLVKKAEKEYQDSLNQMDQFTVRFAQNVQDQLGDTLYNSLTGNFKDIGTAWGQMLLKMGSQAVAANLARSLFGGAVEGGTGSGMFGSALSAIGSFFGLSGKRENGGDVGAGKMYEVNERGVPELLTVGNKQLLMMAGQSGSVTPLGGMDVATVPSPEGRGGSWTAPIVNVNILGAPSQPERVSQRSSSPGRIDVDVIFKEFEDRIGDGIANGSGTPYRAMKGRFGLSD</sequence>
<gene>
    <name evidence="4" type="ORF">CtesDRAFT_PD3281</name>
    <name evidence="5" type="ORF">CtesDRAFT_PD3344</name>
</gene>
<evidence type="ECO:0000256" key="2">
    <source>
        <dbReference type="SAM" id="Phobius"/>
    </source>
</evidence>
<name>B7X103_COMTK</name>
<reference evidence="4 6" key="1">
    <citation type="journal article" date="2004" name="Appl. Environ. Microbiol.">
        <title>Mineralization of individual congeners of linear alkylbenzenesulfonate by defined pairs of heterotrophic bacteria.</title>
        <authorList>
            <person name="Schleheck D."/>
            <person name="Knepper T.P."/>
            <person name="Fischer K."/>
            <person name="Cook A.M."/>
        </authorList>
    </citation>
    <scope>NUCLEOTIDE SEQUENCE [LARGE SCALE GENOMIC DNA]</scope>
    <source>
        <strain evidence="6">DSM 14576 / KF-1</strain>
        <strain evidence="4">KF-1</strain>
    </source>
</reference>
<dbReference type="Pfam" id="PF20155">
    <property type="entry name" value="TMP_3"/>
    <property type="match status" value="1"/>
</dbReference>
<feature type="coiled-coil region" evidence="1">
    <location>
        <begin position="419"/>
        <end position="486"/>
    </location>
</feature>
<dbReference type="NCBIfam" id="TIGR02675">
    <property type="entry name" value="tape_meas_nterm"/>
    <property type="match status" value="1"/>
</dbReference>
<evidence type="ECO:0000256" key="1">
    <source>
        <dbReference type="SAM" id="Coils"/>
    </source>
</evidence>
<feature type="transmembrane region" description="Helical" evidence="2">
    <location>
        <begin position="358"/>
        <end position="382"/>
    </location>
</feature>
<keyword evidence="2" id="KW-0472">Membrane</keyword>
<organism evidence="4 6">
    <name type="scientific">Comamonas testosteroni (strain DSM 14576 / KF-1)</name>
    <name type="common">Pseudomonas testosteroni</name>
    <dbReference type="NCBI Taxonomy" id="399795"/>
    <lineage>
        <taxon>Bacteria</taxon>
        <taxon>Pseudomonadati</taxon>
        <taxon>Pseudomonadota</taxon>
        <taxon>Betaproteobacteria</taxon>
        <taxon>Burkholderiales</taxon>
        <taxon>Comamonadaceae</taxon>
        <taxon>Comamonas</taxon>
    </lineage>
</organism>
<comment type="caution">
    <text evidence="4">The sequence shown here is derived from an EMBL/GenBank/DDBJ whole genome shotgun (WGS) entry which is preliminary data.</text>
</comment>
<dbReference type="EMBL" id="AAUJ02000001">
    <property type="protein sequence ID" value="EED68397.1"/>
    <property type="molecule type" value="Genomic_DNA"/>
</dbReference>
<protein>
    <submittedName>
        <fullName evidence="4">Phage tape measure protein</fullName>
    </submittedName>
</protein>
<keyword evidence="2" id="KW-1133">Transmembrane helix</keyword>
<feature type="domain" description="Tape measure protein N-terminal" evidence="3">
    <location>
        <begin position="40"/>
        <end position="230"/>
    </location>
</feature>
<evidence type="ECO:0000313" key="5">
    <source>
        <dbReference type="EMBL" id="EED68397.1"/>
    </source>
</evidence>
<dbReference type="Proteomes" id="UP000003039">
    <property type="component" value="Unassembled WGS sequence"/>
</dbReference>
<dbReference type="eggNOG" id="COG3941">
    <property type="taxonomic scope" value="Bacteria"/>
</dbReference>
<dbReference type="eggNOG" id="COG1196">
    <property type="taxonomic scope" value="Bacteria"/>
</dbReference>
<dbReference type="AlphaFoldDB" id="B7X103"/>
<evidence type="ECO:0000313" key="6">
    <source>
        <dbReference type="Proteomes" id="UP000003039"/>
    </source>
</evidence>
<reference evidence="4" key="2">
    <citation type="submission" date="2009-01" db="EMBL/GenBank/DDBJ databases">
        <authorList>
            <consortium name="US DOE Joint Genome Institute (JGI-PGF)"/>
            <person name="Lucas S."/>
            <person name="Copeland A."/>
            <person name="Lapidus A."/>
            <person name="Glavina del Rio T."/>
            <person name="Dalin E."/>
            <person name="Tice H."/>
            <person name="Bruce D."/>
            <person name="Goodwin L."/>
            <person name="Pitluck S."/>
            <person name="LaButti K.M."/>
            <person name="Lowry S."/>
            <person name="Sun H."/>
            <person name="Larimer F."/>
            <person name="Land M.L."/>
            <person name="Hauser L."/>
            <person name="Kjelleberg S."/>
            <person name="Cook A."/>
            <person name="Knepper T.P."/>
            <person name="Fischer K."/>
            <person name="Schleheck D."/>
            <person name="Richardson P."/>
        </authorList>
    </citation>
    <scope>NUCLEOTIDE SEQUENCE</scope>
    <source>
        <strain evidence="4">KF-1</strain>
    </source>
</reference>
<evidence type="ECO:0000313" key="4">
    <source>
        <dbReference type="EMBL" id="EED68334.1"/>
    </source>
</evidence>
<keyword evidence="1" id="KW-0175">Coiled coil</keyword>
<evidence type="ECO:0000259" key="3">
    <source>
        <dbReference type="Pfam" id="PF20155"/>
    </source>
</evidence>
<dbReference type="InterPro" id="IPR013491">
    <property type="entry name" value="Tape_meas_N"/>
</dbReference>
<keyword evidence="2" id="KW-0812">Transmembrane</keyword>
<accession>B7X103</accession>